<feature type="region of interest" description="Disordered" evidence="1">
    <location>
        <begin position="28"/>
        <end position="55"/>
    </location>
</feature>
<proteinExistence type="predicted"/>
<dbReference type="Proteomes" id="UP000807025">
    <property type="component" value="Unassembled WGS sequence"/>
</dbReference>
<dbReference type="AlphaFoldDB" id="A0A9P5ZFT2"/>
<keyword evidence="3" id="KW-1185">Reference proteome</keyword>
<accession>A0A9P5ZFT2</accession>
<organism evidence="2 3">
    <name type="scientific">Pleurotus eryngii</name>
    <name type="common">Boletus of the steppes</name>
    <dbReference type="NCBI Taxonomy" id="5323"/>
    <lineage>
        <taxon>Eukaryota</taxon>
        <taxon>Fungi</taxon>
        <taxon>Dikarya</taxon>
        <taxon>Basidiomycota</taxon>
        <taxon>Agaricomycotina</taxon>
        <taxon>Agaricomycetes</taxon>
        <taxon>Agaricomycetidae</taxon>
        <taxon>Agaricales</taxon>
        <taxon>Pleurotineae</taxon>
        <taxon>Pleurotaceae</taxon>
        <taxon>Pleurotus</taxon>
    </lineage>
</organism>
<evidence type="ECO:0000313" key="3">
    <source>
        <dbReference type="Proteomes" id="UP000807025"/>
    </source>
</evidence>
<gene>
    <name evidence="2" type="ORF">BDN71DRAFT_1436994</name>
</gene>
<comment type="caution">
    <text evidence="2">The sequence shown here is derived from an EMBL/GenBank/DDBJ whole genome shotgun (WGS) entry which is preliminary data.</text>
</comment>
<evidence type="ECO:0000256" key="1">
    <source>
        <dbReference type="SAM" id="MobiDB-lite"/>
    </source>
</evidence>
<protein>
    <submittedName>
        <fullName evidence="2">Uncharacterized protein</fullName>
    </submittedName>
</protein>
<dbReference type="EMBL" id="MU154798">
    <property type="protein sequence ID" value="KAF9487248.1"/>
    <property type="molecule type" value="Genomic_DNA"/>
</dbReference>
<name>A0A9P5ZFT2_PLEER</name>
<dbReference type="OrthoDB" id="3023239at2759"/>
<sequence>MSLYRGTGQRPHPLYWFFTLPQDWKLTANGPDSDIPPQNPPNPADTESIGDLALDPKPLSGKPALTAEKKDASVWKGLCTLKAITWDYLAEANTFIAVQALDVRHVLGKGHQLAYTSPMDNLFSNDADPFDPLKANQTRDSLLAIIHAWPSNLSLMPVSCLKVSDTLVFKEAQKEWSALINVNNEGFEITATPHDSQSLPANINLFNWSYAVHQAIASFLHCLNMLLPSSCMPGDLNCHHLTNIYSPDAFFKQHDNAIWLNPLCKDFQQQLTAHFGLASNGIINTDTIIKWFDHDQSVHTALAVVIGMCCGIIPPQHEYQILWDSTDKELQGVFLTPDKTINVVNPSA</sequence>
<reference evidence="2" key="1">
    <citation type="submission" date="2020-11" db="EMBL/GenBank/DDBJ databases">
        <authorList>
            <consortium name="DOE Joint Genome Institute"/>
            <person name="Ahrendt S."/>
            <person name="Riley R."/>
            <person name="Andreopoulos W."/>
            <person name="Labutti K."/>
            <person name="Pangilinan J."/>
            <person name="Ruiz-Duenas F.J."/>
            <person name="Barrasa J.M."/>
            <person name="Sanchez-Garcia M."/>
            <person name="Camarero S."/>
            <person name="Miyauchi S."/>
            <person name="Serrano A."/>
            <person name="Linde D."/>
            <person name="Babiker R."/>
            <person name="Drula E."/>
            <person name="Ayuso-Fernandez I."/>
            <person name="Pacheco R."/>
            <person name="Padilla G."/>
            <person name="Ferreira P."/>
            <person name="Barriuso J."/>
            <person name="Kellner H."/>
            <person name="Castanera R."/>
            <person name="Alfaro M."/>
            <person name="Ramirez L."/>
            <person name="Pisabarro A.G."/>
            <person name="Kuo A."/>
            <person name="Tritt A."/>
            <person name="Lipzen A."/>
            <person name="He G."/>
            <person name="Yan M."/>
            <person name="Ng V."/>
            <person name="Cullen D."/>
            <person name="Martin F."/>
            <person name="Rosso M.-N."/>
            <person name="Henrissat B."/>
            <person name="Hibbett D."/>
            <person name="Martinez A.T."/>
            <person name="Grigoriev I.V."/>
        </authorList>
    </citation>
    <scope>NUCLEOTIDE SEQUENCE</scope>
    <source>
        <strain evidence="2">ATCC 90797</strain>
    </source>
</reference>
<evidence type="ECO:0000313" key="2">
    <source>
        <dbReference type="EMBL" id="KAF9487248.1"/>
    </source>
</evidence>